<evidence type="ECO:0000313" key="8">
    <source>
        <dbReference type="EMBL" id="KAH8703369.1"/>
    </source>
</evidence>
<evidence type="ECO:0000256" key="2">
    <source>
        <dbReference type="ARBA" id="ARBA00022692"/>
    </source>
</evidence>
<dbReference type="RefSeq" id="XP_046076387.1">
    <property type="nucleotide sequence ID" value="XM_046219767.1"/>
</dbReference>
<gene>
    <name evidence="8" type="ORF">BGW36DRAFT_422934</name>
</gene>
<keyword evidence="3 6" id="KW-1133">Transmembrane helix</keyword>
<organism evidence="8 9">
    <name type="scientific">Talaromyces proteolyticus</name>
    <dbReference type="NCBI Taxonomy" id="1131652"/>
    <lineage>
        <taxon>Eukaryota</taxon>
        <taxon>Fungi</taxon>
        <taxon>Dikarya</taxon>
        <taxon>Ascomycota</taxon>
        <taxon>Pezizomycotina</taxon>
        <taxon>Eurotiomycetes</taxon>
        <taxon>Eurotiomycetidae</taxon>
        <taxon>Eurotiales</taxon>
        <taxon>Trichocomaceae</taxon>
        <taxon>Talaromyces</taxon>
        <taxon>Talaromyces sect. Bacilispori</taxon>
    </lineage>
</organism>
<accession>A0AAD4Q4Q7</accession>
<dbReference type="AlphaFoldDB" id="A0AAD4Q4Q7"/>
<feature type="transmembrane region" description="Helical" evidence="6">
    <location>
        <begin position="80"/>
        <end position="106"/>
    </location>
</feature>
<keyword evidence="9" id="KW-1185">Reference proteome</keyword>
<comment type="subcellular location">
    <subcellularLocation>
        <location evidence="1">Membrane</location>
        <topology evidence="1">Multi-pass membrane protein</topology>
    </subcellularLocation>
</comment>
<dbReference type="Proteomes" id="UP001201262">
    <property type="component" value="Unassembled WGS sequence"/>
</dbReference>
<feature type="transmembrane region" description="Helical" evidence="6">
    <location>
        <begin position="38"/>
        <end position="60"/>
    </location>
</feature>
<dbReference type="InterPro" id="IPR052337">
    <property type="entry name" value="SAT4-like"/>
</dbReference>
<evidence type="ECO:0000256" key="5">
    <source>
        <dbReference type="ARBA" id="ARBA00038359"/>
    </source>
</evidence>
<feature type="transmembrane region" description="Helical" evidence="6">
    <location>
        <begin position="113"/>
        <end position="135"/>
    </location>
</feature>
<comment type="similarity">
    <text evidence="5">Belongs to the SAT4 family.</text>
</comment>
<feature type="transmembrane region" description="Helical" evidence="6">
    <location>
        <begin position="155"/>
        <end position="179"/>
    </location>
</feature>
<dbReference type="InterPro" id="IPR049326">
    <property type="entry name" value="Rhodopsin_dom_fungi"/>
</dbReference>
<dbReference type="PANTHER" id="PTHR33048:SF47">
    <property type="entry name" value="INTEGRAL MEMBRANE PROTEIN-RELATED"/>
    <property type="match status" value="1"/>
</dbReference>
<evidence type="ECO:0000256" key="6">
    <source>
        <dbReference type="SAM" id="Phobius"/>
    </source>
</evidence>
<evidence type="ECO:0000313" key="9">
    <source>
        <dbReference type="Proteomes" id="UP001201262"/>
    </source>
</evidence>
<keyword evidence="2 6" id="KW-0812">Transmembrane</keyword>
<feature type="transmembrane region" description="Helical" evidence="6">
    <location>
        <begin position="191"/>
        <end position="212"/>
    </location>
</feature>
<protein>
    <recommendedName>
        <fullName evidence="7">Rhodopsin domain-containing protein</fullName>
    </recommendedName>
</protein>
<keyword evidence="4 6" id="KW-0472">Membrane</keyword>
<dbReference type="EMBL" id="JAJTJA010000002">
    <property type="protein sequence ID" value="KAH8703369.1"/>
    <property type="molecule type" value="Genomic_DNA"/>
</dbReference>
<evidence type="ECO:0000256" key="3">
    <source>
        <dbReference type="ARBA" id="ARBA00022989"/>
    </source>
</evidence>
<sequence>MERVETRPLTVVSIVLLVVPWAMMALRIYTRVGIKKMLLIDDALVITAILTFSVATILIAQMLNTKLDNLPANYDYIEKVFYATTLLYIVAAVTAKLSFSVTLLTVANTHQRYMLYILIAVLSIFSTFFCIWLLITCNPATHGHSQCSHASILKVLNYINGAFMITADVIVVTITIWVLKKVMIKRRKKIIIGAFMSLSATSFGATIVRMIYIPQAVTSDNFIQMTTTITLWTVVETGSFITVTAASVLHPLVSKFWETAIQWSSSHSRRRQSEVEAGNIVMIPVKASIRGQKEPDISRFSRHARTDASVSGEYLILDGTN</sequence>
<dbReference type="Pfam" id="PF20684">
    <property type="entry name" value="Fung_rhodopsin"/>
    <property type="match status" value="1"/>
</dbReference>
<proteinExistence type="inferred from homology"/>
<reference evidence="8" key="1">
    <citation type="submission" date="2021-12" db="EMBL/GenBank/DDBJ databases">
        <title>Convergent genome expansion in fungi linked to evolution of root-endophyte symbiosis.</title>
        <authorList>
            <consortium name="DOE Joint Genome Institute"/>
            <person name="Ke Y.-H."/>
            <person name="Bonito G."/>
            <person name="Liao H.-L."/>
            <person name="Looney B."/>
            <person name="Rojas-Flechas A."/>
            <person name="Nash J."/>
            <person name="Hameed K."/>
            <person name="Schadt C."/>
            <person name="Martin F."/>
            <person name="Crous P.W."/>
            <person name="Miettinen O."/>
            <person name="Magnuson J.K."/>
            <person name="Labbe J."/>
            <person name="Jacobson D."/>
            <person name="Doktycz M.J."/>
            <person name="Veneault-Fourrey C."/>
            <person name="Kuo A."/>
            <person name="Mondo S."/>
            <person name="Calhoun S."/>
            <person name="Riley R."/>
            <person name="Ohm R."/>
            <person name="LaButti K."/>
            <person name="Andreopoulos B."/>
            <person name="Pangilinan J."/>
            <person name="Nolan M."/>
            <person name="Tritt A."/>
            <person name="Clum A."/>
            <person name="Lipzen A."/>
            <person name="Daum C."/>
            <person name="Barry K."/>
            <person name="Grigoriev I.V."/>
            <person name="Vilgalys R."/>
        </authorList>
    </citation>
    <scope>NUCLEOTIDE SEQUENCE</scope>
    <source>
        <strain evidence="8">PMI_201</strain>
    </source>
</reference>
<evidence type="ECO:0000259" key="7">
    <source>
        <dbReference type="Pfam" id="PF20684"/>
    </source>
</evidence>
<dbReference type="GeneID" id="70250054"/>
<feature type="transmembrane region" description="Helical" evidence="6">
    <location>
        <begin position="6"/>
        <end position="26"/>
    </location>
</feature>
<dbReference type="GO" id="GO:0016020">
    <property type="term" value="C:membrane"/>
    <property type="evidence" value="ECO:0007669"/>
    <property type="project" value="UniProtKB-SubCell"/>
</dbReference>
<name>A0AAD4Q4Q7_9EURO</name>
<dbReference type="PANTHER" id="PTHR33048">
    <property type="entry name" value="PTH11-LIKE INTEGRAL MEMBRANE PROTEIN (AFU_ORTHOLOGUE AFUA_5G11245)"/>
    <property type="match status" value="1"/>
</dbReference>
<evidence type="ECO:0000256" key="4">
    <source>
        <dbReference type="ARBA" id="ARBA00023136"/>
    </source>
</evidence>
<comment type="caution">
    <text evidence="8">The sequence shown here is derived from an EMBL/GenBank/DDBJ whole genome shotgun (WGS) entry which is preliminary data.</text>
</comment>
<feature type="domain" description="Rhodopsin" evidence="7">
    <location>
        <begin position="26"/>
        <end position="254"/>
    </location>
</feature>
<evidence type="ECO:0000256" key="1">
    <source>
        <dbReference type="ARBA" id="ARBA00004141"/>
    </source>
</evidence>